<dbReference type="SUPFAM" id="SSF57850">
    <property type="entry name" value="RING/U-box"/>
    <property type="match status" value="3"/>
</dbReference>
<comment type="function">
    <text evidence="3">Might act as an E3 ubiquitin-protein ligase, or as part of E3 complex, which accepts ubiquitin from specific E2 ubiquitin-conjugating enzymes and then transfers it to substrates.</text>
</comment>
<dbReference type="GO" id="GO:0008270">
    <property type="term" value="F:zinc ion binding"/>
    <property type="evidence" value="ECO:0007669"/>
    <property type="project" value="UniProtKB-KW"/>
</dbReference>
<protein>
    <recommendedName>
        <fullName evidence="5">RBR-type E3 ubiquitin transferase</fullName>
        <ecNumber evidence="5">2.3.2.31</ecNumber>
    </recommendedName>
</protein>
<evidence type="ECO:0000256" key="9">
    <source>
        <dbReference type="ARBA" id="ARBA00022771"/>
    </source>
</evidence>
<feature type="domain" description="RING-type" evidence="13">
    <location>
        <begin position="69"/>
        <end position="114"/>
    </location>
</feature>
<name>A0AAV1E2Z1_OLDCO</name>
<keyword evidence="9 12" id="KW-0863">Zinc-finger</keyword>
<dbReference type="FunFam" id="3.30.40.10:FF:000230">
    <property type="entry name" value="RBR-type E3 ubiquitin transferase"/>
    <property type="match status" value="1"/>
</dbReference>
<keyword evidence="16" id="KW-1185">Reference proteome</keyword>
<dbReference type="PROSITE" id="PS00518">
    <property type="entry name" value="ZF_RING_1"/>
    <property type="match status" value="1"/>
</dbReference>
<reference evidence="15" key="1">
    <citation type="submission" date="2023-03" db="EMBL/GenBank/DDBJ databases">
        <authorList>
            <person name="Julca I."/>
        </authorList>
    </citation>
    <scope>NUCLEOTIDE SEQUENCE</scope>
</reference>
<dbReference type="InterPro" id="IPR003903">
    <property type="entry name" value="UIM_dom"/>
</dbReference>
<evidence type="ECO:0000256" key="7">
    <source>
        <dbReference type="ARBA" id="ARBA00022723"/>
    </source>
</evidence>
<dbReference type="PROSITE" id="PS50330">
    <property type="entry name" value="UIM"/>
    <property type="match status" value="1"/>
</dbReference>
<dbReference type="InterPro" id="IPR031127">
    <property type="entry name" value="E3_UB_ligase_RBR"/>
</dbReference>
<dbReference type="PANTHER" id="PTHR11685">
    <property type="entry name" value="RBR FAMILY RING FINGER AND IBR DOMAIN-CONTAINING"/>
    <property type="match status" value="1"/>
</dbReference>
<evidence type="ECO:0000259" key="14">
    <source>
        <dbReference type="PROSITE" id="PS51873"/>
    </source>
</evidence>
<sequence length="273" mass="31824">MPEEIMDRLFEFLESIFSWKRDDESVHNCIISDSEYAEELQIQEALQASMADFEESLQREAGESSRNYCEICMEVKERNEMFKMESCSHSFCSDCLAKHVQAKIGDRFHIITCPALYCDSILDHSACRSVIPGNVSARWDEAISVATILENQRFYCPFKDCSAMLVNDGDEDEVILESECPVCRRLFCVNCRVPWHRGMECREVQKLKMEERGNDDLMLHALAKKEKWTKCPNCKFLVDKIEGCIHMTCRCGFEFCYKCGRKWTEDHWSCQKT</sequence>
<dbReference type="Pfam" id="PF01485">
    <property type="entry name" value="IBR"/>
    <property type="match status" value="2"/>
</dbReference>
<dbReference type="InterPro" id="IPR017907">
    <property type="entry name" value="Znf_RING_CS"/>
</dbReference>
<dbReference type="GO" id="GO:0016567">
    <property type="term" value="P:protein ubiquitination"/>
    <property type="evidence" value="ECO:0007669"/>
    <property type="project" value="InterPro"/>
</dbReference>
<evidence type="ECO:0000313" key="15">
    <source>
        <dbReference type="EMBL" id="CAI9113806.1"/>
    </source>
</evidence>
<dbReference type="Proteomes" id="UP001161247">
    <property type="component" value="Chromosome 7"/>
</dbReference>
<dbReference type="Gene3D" id="3.30.40.10">
    <property type="entry name" value="Zinc/RING finger domain, C3HC4 (zinc finger)"/>
    <property type="match status" value="1"/>
</dbReference>
<proteinExistence type="inferred from homology"/>
<dbReference type="InterPro" id="IPR018957">
    <property type="entry name" value="Znf_C3HC4_RING-type"/>
</dbReference>
<keyword evidence="6" id="KW-0808">Transferase</keyword>
<dbReference type="CDD" id="cd22584">
    <property type="entry name" value="Rcat_RBR_unk"/>
    <property type="match status" value="1"/>
</dbReference>
<dbReference type="EMBL" id="OX459124">
    <property type="protein sequence ID" value="CAI9113806.1"/>
    <property type="molecule type" value="Genomic_DNA"/>
</dbReference>
<keyword evidence="11" id="KW-0862">Zinc</keyword>
<evidence type="ECO:0000256" key="8">
    <source>
        <dbReference type="ARBA" id="ARBA00022737"/>
    </source>
</evidence>
<evidence type="ECO:0000256" key="11">
    <source>
        <dbReference type="ARBA" id="ARBA00022833"/>
    </source>
</evidence>
<dbReference type="Gene3D" id="1.20.120.1750">
    <property type="match status" value="1"/>
</dbReference>
<keyword evidence="8" id="KW-0677">Repeat</keyword>
<dbReference type="InterPro" id="IPR013083">
    <property type="entry name" value="Znf_RING/FYVE/PHD"/>
</dbReference>
<evidence type="ECO:0000256" key="12">
    <source>
        <dbReference type="PROSITE-ProRule" id="PRU00175"/>
    </source>
</evidence>
<comment type="catalytic activity">
    <reaction evidence="1">
        <text>[E2 ubiquitin-conjugating enzyme]-S-ubiquitinyl-L-cysteine + [acceptor protein]-L-lysine = [E2 ubiquitin-conjugating enzyme]-L-cysteine + [acceptor protein]-N(6)-ubiquitinyl-L-lysine.</text>
        <dbReference type="EC" id="2.3.2.31"/>
    </reaction>
</comment>
<dbReference type="InterPro" id="IPR044066">
    <property type="entry name" value="TRIAD_supradom"/>
</dbReference>
<gene>
    <name evidence="15" type="ORF">OLC1_LOCUS20739</name>
</gene>
<accession>A0AAV1E2Z1</accession>
<evidence type="ECO:0000256" key="5">
    <source>
        <dbReference type="ARBA" id="ARBA00012251"/>
    </source>
</evidence>
<dbReference type="CDD" id="cd22582">
    <property type="entry name" value="BRcat_RBR_unk"/>
    <property type="match status" value="1"/>
</dbReference>
<organism evidence="15 16">
    <name type="scientific">Oldenlandia corymbosa var. corymbosa</name>
    <dbReference type="NCBI Taxonomy" id="529605"/>
    <lineage>
        <taxon>Eukaryota</taxon>
        <taxon>Viridiplantae</taxon>
        <taxon>Streptophyta</taxon>
        <taxon>Embryophyta</taxon>
        <taxon>Tracheophyta</taxon>
        <taxon>Spermatophyta</taxon>
        <taxon>Magnoliopsida</taxon>
        <taxon>eudicotyledons</taxon>
        <taxon>Gunneridae</taxon>
        <taxon>Pentapetalae</taxon>
        <taxon>asterids</taxon>
        <taxon>lamiids</taxon>
        <taxon>Gentianales</taxon>
        <taxon>Rubiaceae</taxon>
        <taxon>Rubioideae</taxon>
        <taxon>Spermacoceae</taxon>
        <taxon>Hedyotis-Oldenlandia complex</taxon>
        <taxon>Oldenlandia</taxon>
    </lineage>
</organism>
<dbReference type="InterPro" id="IPR002867">
    <property type="entry name" value="IBR_dom"/>
</dbReference>
<dbReference type="AlphaFoldDB" id="A0AAV1E2Z1"/>
<evidence type="ECO:0000256" key="1">
    <source>
        <dbReference type="ARBA" id="ARBA00001798"/>
    </source>
</evidence>
<keyword evidence="7" id="KW-0479">Metal-binding</keyword>
<dbReference type="PROSITE" id="PS50089">
    <property type="entry name" value="ZF_RING_2"/>
    <property type="match status" value="1"/>
</dbReference>
<keyword evidence="10" id="KW-0833">Ubl conjugation pathway</keyword>
<evidence type="ECO:0000256" key="2">
    <source>
        <dbReference type="ARBA" id="ARBA00001947"/>
    </source>
</evidence>
<evidence type="ECO:0000256" key="4">
    <source>
        <dbReference type="ARBA" id="ARBA00005884"/>
    </source>
</evidence>
<comment type="similarity">
    <text evidence="4">Belongs to the RBR family. Ariadne subfamily.</text>
</comment>
<evidence type="ECO:0000256" key="3">
    <source>
        <dbReference type="ARBA" id="ARBA00003976"/>
    </source>
</evidence>
<comment type="cofactor">
    <cofactor evidence="2">
        <name>Zn(2+)</name>
        <dbReference type="ChEBI" id="CHEBI:29105"/>
    </cofactor>
</comment>
<evidence type="ECO:0000313" key="16">
    <source>
        <dbReference type="Proteomes" id="UP001161247"/>
    </source>
</evidence>
<dbReference type="Pfam" id="PF00097">
    <property type="entry name" value="zf-C3HC4"/>
    <property type="match status" value="1"/>
</dbReference>
<dbReference type="GO" id="GO:0061630">
    <property type="term" value="F:ubiquitin protein ligase activity"/>
    <property type="evidence" value="ECO:0007669"/>
    <property type="project" value="UniProtKB-EC"/>
</dbReference>
<dbReference type="PROSITE" id="PS51873">
    <property type="entry name" value="TRIAD"/>
    <property type="match status" value="1"/>
</dbReference>
<dbReference type="InterPro" id="IPR001841">
    <property type="entry name" value="Znf_RING"/>
</dbReference>
<evidence type="ECO:0000256" key="6">
    <source>
        <dbReference type="ARBA" id="ARBA00022679"/>
    </source>
</evidence>
<evidence type="ECO:0000256" key="10">
    <source>
        <dbReference type="ARBA" id="ARBA00022786"/>
    </source>
</evidence>
<dbReference type="SMART" id="SM00647">
    <property type="entry name" value="IBR"/>
    <property type="match status" value="2"/>
</dbReference>
<dbReference type="Gene3D" id="2.20.25.20">
    <property type="match status" value="1"/>
</dbReference>
<feature type="domain" description="RING-type" evidence="14">
    <location>
        <begin position="65"/>
        <end position="273"/>
    </location>
</feature>
<dbReference type="EC" id="2.3.2.31" evidence="5"/>
<evidence type="ECO:0000259" key="13">
    <source>
        <dbReference type="PROSITE" id="PS50089"/>
    </source>
</evidence>